<evidence type="ECO:0000313" key="5">
    <source>
        <dbReference type="EMBL" id="MFB9524428.1"/>
    </source>
</evidence>
<comment type="caution">
    <text evidence="5">The sequence shown here is derived from an EMBL/GenBank/DDBJ whole genome shotgun (WGS) entry which is preliminary data.</text>
</comment>
<accession>A0ABV5PN25</accession>
<keyword evidence="6" id="KW-1185">Reference proteome</keyword>
<proteinExistence type="predicted"/>
<comment type="subcellular location">
    <subcellularLocation>
        <location evidence="1">Secreted</location>
    </subcellularLocation>
</comment>
<gene>
    <name evidence="5" type="ORF">ACFFTU_31285</name>
</gene>
<evidence type="ECO:0000256" key="3">
    <source>
        <dbReference type="SAM" id="MobiDB-lite"/>
    </source>
</evidence>
<feature type="domain" description="NodB homology" evidence="4">
    <location>
        <begin position="93"/>
        <end position="302"/>
    </location>
</feature>
<evidence type="ECO:0000313" key="6">
    <source>
        <dbReference type="Proteomes" id="UP001589718"/>
    </source>
</evidence>
<dbReference type="GO" id="GO:0016787">
    <property type="term" value="F:hydrolase activity"/>
    <property type="evidence" value="ECO:0007669"/>
    <property type="project" value="UniProtKB-KW"/>
</dbReference>
<dbReference type="EC" id="3.-.-.-" evidence="5"/>
<dbReference type="PANTHER" id="PTHR34216:SF3">
    <property type="entry name" value="POLY-BETA-1,6-N-ACETYL-D-GLUCOSAMINE N-DEACETYLASE"/>
    <property type="match status" value="1"/>
</dbReference>
<evidence type="ECO:0000256" key="1">
    <source>
        <dbReference type="ARBA" id="ARBA00004613"/>
    </source>
</evidence>
<dbReference type="RefSeq" id="WP_380837833.1">
    <property type="nucleotide sequence ID" value="NZ_BAAAXE010000013.1"/>
</dbReference>
<reference evidence="5 6" key="1">
    <citation type="submission" date="2024-09" db="EMBL/GenBank/DDBJ databases">
        <authorList>
            <person name="Sun Q."/>
            <person name="Mori K."/>
        </authorList>
    </citation>
    <scope>NUCLEOTIDE SEQUENCE [LARGE SCALE GENOMIC DNA]</scope>
    <source>
        <strain evidence="5 6">JCM 4362</strain>
    </source>
</reference>
<evidence type="ECO:0000259" key="4">
    <source>
        <dbReference type="PROSITE" id="PS51677"/>
    </source>
</evidence>
<name>A0ABV5PN25_STRCM</name>
<dbReference type="InterPro" id="IPR002509">
    <property type="entry name" value="NODB_dom"/>
</dbReference>
<dbReference type="InterPro" id="IPR051398">
    <property type="entry name" value="Polysacch_Deacetylase"/>
</dbReference>
<protein>
    <submittedName>
        <fullName evidence="5">Polysaccharide deacetylase family protein</fullName>
        <ecNumber evidence="5">3.-.-.-</ecNumber>
    </submittedName>
</protein>
<feature type="region of interest" description="Disordered" evidence="3">
    <location>
        <begin position="1"/>
        <end position="29"/>
    </location>
</feature>
<evidence type="ECO:0000256" key="2">
    <source>
        <dbReference type="ARBA" id="ARBA00022729"/>
    </source>
</evidence>
<dbReference type="Proteomes" id="UP001589718">
    <property type="component" value="Unassembled WGS sequence"/>
</dbReference>
<dbReference type="InterPro" id="IPR011330">
    <property type="entry name" value="Glyco_hydro/deAcase_b/a-brl"/>
</dbReference>
<keyword evidence="5" id="KW-0378">Hydrolase</keyword>
<dbReference type="PANTHER" id="PTHR34216">
    <property type="match status" value="1"/>
</dbReference>
<sequence>MSGSSTTAGAARGFQGAQGPQGRQGPQAHGARVPILMYHAVGRRPARAAYGLSVSPEAFAAQMGVLAANGFTPLTTRELGAAWRPGRAVLPPKPVLITFDDGYEGVHRHALPVLAGHGFRSSLFVTTGWLRGRYDEGGALDAMLDWAQVRALRDAGTEIGGHSHSHPQLDQLPDERLRFELLRCRELVADELGRAPDSFAYPYGYSSRRVRAAVRDAGYAQALAVNNDLAARPQGPFALRRVTVRRGTPLDRFERMVEGAGTYRDVARERALTRGYAVVRRSRSAVRIVRDTRAREAGARRV</sequence>
<dbReference type="SUPFAM" id="SSF88713">
    <property type="entry name" value="Glycoside hydrolase/deacetylase"/>
    <property type="match status" value="1"/>
</dbReference>
<organism evidence="5 6">
    <name type="scientific">Streptomyces cremeus</name>
    <dbReference type="NCBI Taxonomy" id="66881"/>
    <lineage>
        <taxon>Bacteria</taxon>
        <taxon>Bacillati</taxon>
        <taxon>Actinomycetota</taxon>
        <taxon>Actinomycetes</taxon>
        <taxon>Kitasatosporales</taxon>
        <taxon>Streptomycetaceae</taxon>
        <taxon>Streptomyces</taxon>
    </lineage>
</organism>
<dbReference type="Gene3D" id="3.20.20.370">
    <property type="entry name" value="Glycoside hydrolase/deacetylase"/>
    <property type="match status" value="1"/>
</dbReference>
<dbReference type="Pfam" id="PF01522">
    <property type="entry name" value="Polysacc_deac_1"/>
    <property type="match status" value="1"/>
</dbReference>
<dbReference type="PROSITE" id="PS51677">
    <property type="entry name" value="NODB"/>
    <property type="match status" value="1"/>
</dbReference>
<keyword evidence="2" id="KW-0732">Signal</keyword>
<dbReference type="EMBL" id="JBHMCR010000022">
    <property type="protein sequence ID" value="MFB9524428.1"/>
    <property type="molecule type" value="Genomic_DNA"/>
</dbReference>
<feature type="compositionally biased region" description="Low complexity" evidence="3">
    <location>
        <begin position="8"/>
        <end position="29"/>
    </location>
</feature>
<dbReference type="CDD" id="cd10918">
    <property type="entry name" value="CE4_NodB_like_5s_6s"/>
    <property type="match status" value="1"/>
</dbReference>